<dbReference type="InterPro" id="IPR002495">
    <property type="entry name" value="Glyco_trans_8"/>
</dbReference>
<evidence type="ECO:0008006" key="4">
    <source>
        <dbReference type="Google" id="ProtNLM"/>
    </source>
</evidence>
<dbReference type="Gene3D" id="3.90.550.10">
    <property type="entry name" value="Spore Coat Polysaccharide Biosynthesis Protein SpsA, Chain A"/>
    <property type="match status" value="1"/>
</dbReference>
<feature type="transmembrane region" description="Helical" evidence="2">
    <location>
        <begin position="140"/>
        <end position="164"/>
    </location>
</feature>
<sequence length="779" mass="86091">MAWRENGSGARWPSTLAASLALLLAALRVRRPAALQRRGAGAGLVALAAALPWLRLLLLRWWEAQRWRIRRRFLVFASPLQGSVTKQALPFGRDARPRWPWSWGPDRWRGFCPNCKRPVDAYLSEAWRTIAPAQEVRGKYAFLICLWGSSANYLVGAMVLGYSLKRTGSRHSRVCLYTDDVPAGHVEILSRLWDCRPIEHVDACVRSLSFSEKEDRFEKVFTKLRGMQLTEFEKVLMMDIDLLVRSNIDELFDLPAPAAMRRGMNDRFPYRTGDKLDGRNFFLGRDRTKWSWGQGTGINAGVMLWHPDASTWEQMLAEIQEPSHPEHCKGNGPEQDFLSRYWADAPWTHIGVEYNFQLHQMFFALHPDRADRAERVLLTGQPEKIKIVHFSGEPTAKPWHRVLDSKWADFWPDRSRDEEYTKLFADEFLGHWLWVKKDRASFDTSSSNPKNWDMEGMFLDEQGEIYRKPWSGEEPPEHLIVPEDGARNVMNFLGAALREWFDALQALEAELGFDLRERLGATAGPPAPAPAAGSTGGTDAVVEAQSPVLPSVRLFDWRRHGGRSGWWVEECEDSEDLALPSSLSGGLNGSSGGDVLEFAGVYKATVVCGATSSGRFVSFVEGGVSTMEEQEPDLSGVFVKVAGRHSPRHIRLPGDEEPGNLEEALVPVHLWADGVPPGAGVLIAFVGLGPEALAAALAALAPLGVPQTAPPAGCRALAAAGSRPCAGGGRPSEGRTGRRSFRSGQASGSKDGGLGEALYSAHASRDVAYAAVMLPPARS</sequence>
<evidence type="ECO:0000256" key="2">
    <source>
        <dbReference type="SAM" id="Phobius"/>
    </source>
</evidence>
<dbReference type="SUPFAM" id="SSF53448">
    <property type="entry name" value="Nucleotide-diphospho-sugar transferases"/>
    <property type="match status" value="1"/>
</dbReference>
<reference evidence="3" key="1">
    <citation type="submission" date="2021-01" db="EMBL/GenBank/DDBJ databases">
        <authorList>
            <person name="Corre E."/>
            <person name="Pelletier E."/>
            <person name="Niang G."/>
            <person name="Scheremetjew M."/>
            <person name="Finn R."/>
            <person name="Kale V."/>
            <person name="Holt S."/>
            <person name="Cochrane G."/>
            <person name="Meng A."/>
            <person name="Brown T."/>
            <person name="Cohen L."/>
        </authorList>
    </citation>
    <scope>NUCLEOTIDE SEQUENCE</scope>
    <source>
        <strain evidence="3">CCMP3105</strain>
    </source>
</reference>
<dbReference type="GO" id="GO:0016757">
    <property type="term" value="F:glycosyltransferase activity"/>
    <property type="evidence" value="ECO:0007669"/>
    <property type="project" value="InterPro"/>
</dbReference>
<name>A0A7S4V1T2_9DINO</name>
<evidence type="ECO:0000256" key="1">
    <source>
        <dbReference type="SAM" id="MobiDB-lite"/>
    </source>
</evidence>
<dbReference type="InterPro" id="IPR029044">
    <property type="entry name" value="Nucleotide-diphossugar_trans"/>
</dbReference>
<dbReference type="PANTHER" id="PTHR11183">
    <property type="entry name" value="GLYCOGENIN SUBFAMILY MEMBER"/>
    <property type="match status" value="1"/>
</dbReference>
<dbReference type="Pfam" id="PF01501">
    <property type="entry name" value="Glyco_transf_8"/>
    <property type="match status" value="1"/>
</dbReference>
<proteinExistence type="predicted"/>
<evidence type="ECO:0000313" key="3">
    <source>
        <dbReference type="EMBL" id="CAE4571564.1"/>
    </source>
</evidence>
<organism evidence="3">
    <name type="scientific">Alexandrium monilatum</name>
    <dbReference type="NCBI Taxonomy" id="311494"/>
    <lineage>
        <taxon>Eukaryota</taxon>
        <taxon>Sar</taxon>
        <taxon>Alveolata</taxon>
        <taxon>Dinophyceae</taxon>
        <taxon>Gonyaulacales</taxon>
        <taxon>Pyrocystaceae</taxon>
        <taxon>Alexandrium</taxon>
    </lineage>
</organism>
<dbReference type="InterPro" id="IPR050587">
    <property type="entry name" value="GNT1/Glycosyltrans_8"/>
</dbReference>
<keyword evidence="2" id="KW-1133">Transmembrane helix</keyword>
<accession>A0A7S4V1T2</accession>
<feature type="transmembrane region" description="Helical" evidence="2">
    <location>
        <begin position="42"/>
        <end position="62"/>
    </location>
</feature>
<dbReference type="AlphaFoldDB" id="A0A7S4V1T2"/>
<protein>
    <recommendedName>
        <fullName evidence="4">Hexosyltransferase</fullName>
    </recommendedName>
</protein>
<keyword evidence="2" id="KW-0472">Membrane</keyword>
<feature type="region of interest" description="Disordered" evidence="1">
    <location>
        <begin position="719"/>
        <end position="755"/>
    </location>
</feature>
<gene>
    <name evidence="3" type="ORF">AMON00008_LOCUS11183</name>
</gene>
<keyword evidence="2" id="KW-0812">Transmembrane</keyword>
<dbReference type="EMBL" id="HBNR01016971">
    <property type="protein sequence ID" value="CAE4571564.1"/>
    <property type="molecule type" value="Transcribed_RNA"/>
</dbReference>